<organism evidence="1">
    <name type="scientific">Opuntia streptacantha</name>
    <name type="common">Prickly pear cactus</name>
    <name type="synonym">Opuntia cardona</name>
    <dbReference type="NCBI Taxonomy" id="393608"/>
    <lineage>
        <taxon>Eukaryota</taxon>
        <taxon>Viridiplantae</taxon>
        <taxon>Streptophyta</taxon>
        <taxon>Embryophyta</taxon>
        <taxon>Tracheophyta</taxon>
        <taxon>Spermatophyta</taxon>
        <taxon>Magnoliopsida</taxon>
        <taxon>eudicotyledons</taxon>
        <taxon>Gunneridae</taxon>
        <taxon>Pentapetalae</taxon>
        <taxon>Caryophyllales</taxon>
        <taxon>Cactineae</taxon>
        <taxon>Cactaceae</taxon>
        <taxon>Opuntioideae</taxon>
        <taxon>Opuntia</taxon>
    </lineage>
</organism>
<name>A0A7C9A3P8_OPUST</name>
<dbReference type="EMBL" id="GISG01201263">
    <property type="protein sequence ID" value="MBA4658619.1"/>
    <property type="molecule type" value="Transcribed_RNA"/>
</dbReference>
<dbReference type="AlphaFoldDB" id="A0A7C9A3P8"/>
<sequence length="99" mass="11815">MVILGKSMKNRERRKQRRKKVLQIQAHPAYSPTHQIIDTKIAETVMMSLMSYYHPTRANSMISLMLKMTIMKKLIVKSTMKYQWWVLKISPLNPFFLYP</sequence>
<proteinExistence type="predicted"/>
<reference evidence="1" key="2">
    <citation type="submission" date="2020-07" db="EMBL/GenBank/DDBJ databases">
        <authorList>
            <person name="Vera ALvarez R."/>
            <person name="Arias-Moreno D.M."/>
            <person name="Jimenez-Jacinto V."/>
            <person name="Jimenez-Bremont J.F."/>
            <person name="Swaminathan K."/>
            <person name="Moose S.P."/>
            <person name="Guerrero-Gonzalez M.L."/>
            <person name="Marino-Ramirez L."/>
            <person name="Landsman D."/>
            <person name="Rodriguez-Kessler M."/>
            <person name="Delgado-Sanchez P."/>
        </authorList>
    </citation>
    <scope>NUCLEOTIDE SEQUENCE</scope>
    <source>
        <tissue evidence="1">Cladode</tissue>
    </source>
</reference>
<accession>A0A7C9A3P8</accession>
<evidence type="ECO:0000313" key="1">
    <source>
        <dbReference type="EMBL" id="MBA4658619.1"/>
    </source>
</evidence>
<protein>
    <submittedName>
        <fullName evidence="1">Uncharacterized protein</fullName>
    </submittedName>
</protein>
<reference evidence="1" key="1">
    <citation type="journal article" date="2013" name="J. Plant Res.">
        <title>Effect of fungi and light on seed germination of three Opuntia species from semiarid lands of central Mexico.</title>
        <authorList>
            <person name="Delgado-Sanchez P."/>
            <person name="Jimenez-Bremont J.F."/>
            <person name="Guerrero-Gonzalez Mde L."/>
            <person name="Flores J."/>
        </authorList>
    </citation>
    <scope>NUCLEOTIDE SEQUENCE</scope>
    <source>
        <tissue evidence="1">Cladode</tissue>
    </source>
</reference>